<evidence type="ECO:0000256" key="1">
    <source>
        <dbReference type="SAM" id="Phobius"/>
    </source>
</evidence>
<dbReference type="STRING" id="1227077.SAMN04515668_0027"/>
<gene>
    <name evidence="2" type="ORF">SAMN04515668_0027</name>
</gene>
<organism evidence="2 3">
    <name type="scientific">Hymenobacter arizonensis</name>
    <name type="common">Siccationidurans arizonensis</name>
    <dbReference type="NCBI Taxonomy" id="1227077"/>
    <lineage>
        <taxon>Bacteria</taxon>
        <taxon>Pseudomonadati</taxon>
        <taxon>Bacteroidota</taxon>
        <taxon>Cytophagia</taxon>
        <taxon>Cytophagales</taxon>
        <taxon>Hymenobacteraceae</taxon>
        <taxon>Hymenobacter</taxon>
    </lineage>
</organism>
<protein>
    <submittedName>
        <fullName evidence="2">Uncharacterized protein</fullName>
    </submittedName>
</protein>
<dbReference type="RefSeq" id="WP_143079986.1">
    <property type="nucleotide sequence ID" value="NZ_FOXS01000001.1"/>
</dbReference>
<accession>A0A1I5SE46</accession>
<reference evidence="3" key="1">
    <citation type="submission" date="2016-10" db="EMBL/GenBank/DDBJ databases">
        <authorList>
            <person name="Varghese N."/>
            <person name="Submissions S."/>
        </authorList>
    </citation>
    <scope>NUCLEOTIDE SEQUENCE [LARGE SCALE GENOMIC DNA]</scope>
    <source>
        <strain evidence="3">OR362-8,ATCC BAA-1266,JCM 13504</strain>
    </source>
</reference>
<evidence type="ECO:0000313" key="3">
    <source>
        <dbReference type="Proteomes" id="UP000199029"/>
    </source>
</evidence>
<keyword evidence="3" id="KW-1185">Reference proteome</keyword>
<sequence length="112" mass="12762">MTPLFTWMRAVLLFYRGIAPFTLGISVLLLGVALLPLLHEGQAIGVLLPRLVLLKLLTGPVVWYLTERTRPHQYWFYYNYLGMGRRRLWAGVGVLDTLVFLALARAVTVLYS</sequence>
<evidence type="ECO:0000313" key="2">
    <source>
        <dbReference type="EMBL" id="SFP68983.1"/>
    </source>
</evidence>
<feature type="transmembrane region" description="Helical" evidence="1">
    <location>
        <begin position="87"/>
        <end position="111"/>
    </location>
</feature>
<dbReference type="Proteomes" id="UP000199029">
    <property type="component" value="Unassembled WGS sequence"/>
</dbReference>
<dbReference type="OrthoDB" id="886788at2"/>
<proteinExistence type="predicted"/>
<keyword evidence="1" id="KW-0812">Transmembrane</keyword>
<feature type="transmembrane region" description="Helical" evidence="1">
    <location>
        <begin position="47"/>
        <end position="66"/>
    </location>
</feature>
<dbReference type="EMBL" id="FOXS01000001">
    <property type="protein sequence ID" value="SFP68983.1"/>
    <property type="molecule type" value="Genomic_DNA"/>
</dbReference>
<name>A0A1I5SE46_HYMAR</name>
<feature type="transmembrane region" description="Helical" evidence="1">
    <location>
        <begin position="12"/>
        <end position="35"/>
    </location>
</feature>
<keyword evidence="1" id="KW-0472">Membrane</keyword>
<dbReference type="AlphaFoldDB" id="A0A1I5SE46"/>
<keyword evidence="1" id="KW-1133">Transmembrane helix</keyword>